<protein>
    <submittedName>
        <fullName evidence="1">Uncharacterized protein</fullName>
    </submittedName>
</protein>
<proteinExistence type="predicted"/>
<accession>A0A1Z1WAS8</accession>
<dbReference type="KEGG" id="salf:SMD44_02908"/>
<sequence length="225" mass="22764">MGSRKAVTAVAGIGVVALLGVGAYVGFGEGDDSGGRGGVGAAGGPHKLIAPNTVLGKYEQVEGITSAAMEDPAGFGVRGAKTVQAVYGSGRGAKAISAGLIQYTGAYGTVAAPEKTVDALFADLADRARKPGKGGEKSTMVGRPEDFGADGVVVKCQETRTEGRSSAAPESRQVLRAPVCAWADRSTAAIVMPMDTRATKAGKAVSLAEAAATTKRLREEVRVAR</sequence>
<dbReference type="eggNOG" id="ENOG5033A46">
    <property type="taxonomic scope" value="Bacteria"/>
</dbReference>
<evidence type="ECO:0000313" key="2">
    <source>
        <dbReference type="Proteomes" id="UP000195880"/>
    </source>
</evidence>
<name>A0A1Z1WAS8_9ACTN</name>
<keyword evidence="2" id="KW-1185">Reference proteome</keyword>
<dbReference type="RefSeq" id="WP_087884097.1">
    <property type="nucleotide sequence ID" value="NZ_CP021748.1"/>
</dbReference>
<reference evidence="1 2" key="1">
    <citation type="submission" date="2017-05" db="EMBL/GenBank/DDBJ databases">
        <title>Streptomyces alboflavus Genome sequencing and assembly.</title>
        <authorList>
            <person name="Wang Y."/>
            <person name="Du B."/>
            <person name="Ding Y."/>
            <person name="Liu H."/>
            <person name="Hou Q."/>
            <person name="Liu K."/>
            <person name="Wang C."/>
            <person name="Yao L."/>
        </authorList>
    </citation>
    <scope>NUCLEOTIDE SEQUENCE [LARGE SCALE GENOMIC DNA]</scope>
    <source>
        <strain evidence="1 2">MDJK44</strain>
    </source>
</reference>
<gene>
    <name evidence="1" type="ORF">SMD44_02908</name>
</gene>
<organism evidence="1 2">
    <name type="scientific">Streptomyces alboflavus</name>
    <dbReference type="NCBI Taxonomy" id="67267"/>
    <lineage>
        <taxon>Bacteria</taxon>
        <taxon>Bacillati</taxon>
        <taxon>Actinomycetota</taxon>
        <taxon>Actinomycetes</taxon>
        <taxon>Kitasatosporales</taxon>
        <taxon>Streptomycetaceae</taxon>
        <taxon>Streptomyces</taxon>
    </lineage>
</organism>
<dbReference type="Proteomes" id="UP000195880">
    <property type="component" value="Chromosome"/>
</dbReference>
<dbReference type="AlphaFoldDB" id="A0A1Z1WAS8"/>
<dbReference type="OrthoDB" id="4350888at2"/>
<dbReference type="EMBL" id="CP021748">
    <property type="protein sequence ID" value="ARX83488.1"/>
    <property type="molecule type" value="Genomic_DNA"/>
</dbReference>
<evidence type="ECO:0000313" key="1">
    <source>
        <dbReference type="EMBL" id="ARX83488.1"/>
    </source>
</evidence>